<dbReference type="PANTHER" id="PTHR46704:SF1">
    <property type="entry name" value="TELOMERE LENGTH REGULATION PROTEIN TEL2 HOMOLOG"/>
    <property type="match status" value="1"/>
</dbReference>
<evidence type="ECO:0000313" key="2">
    <source>
        <dbReference type="EMBL" id="KAK3894722.1"/>
    </source>
</evidence>
<dbReference type="EMBL" id="JAWQEG010000094">
    <property type="protein sequence ID" value="KAK3894722.1"/>
    <property type="molecule type" value="Genomic_DNA"/>
</dbReference>
<dbReference type="Proteomes" id="UP001286313">
    <property type="component" value="Unassembled WGS sequence"/>
</dbReference>
<keyword evidence="3" id="KW-1185">Reference proteome</keyword>
<gene>
    <name evidence="2" type="ORF">Pcinc_001533</name>
</gene>
<comment type="caution">
    <text evidence="2">The sequence shown here is derived from an EMBL/GenBank/DDBJ whole genome shotgun (WGS) entry which is preliminary data.</text>
</comment>
<evidence type="ECO:0008006" key="4">
    <source>
        <dbReference type="Google" id="ProtNLM"/>
    </source>
</evidence>
<accession>A0AAE1GMM5</accession>
<dbReference type="Gene3D" id="3.40.50.1010">
    <property type="entry name" value="5'-nuclease"/>
    <property type="match status" value="1"/>
</dbReference>
<evidence type="ECO:0000313" key="3">
    <source>
        <dbReference type="Proteomes" id="UP001286313"/>
    </source>
</evidence>
<organism evidence="2 3">
    <name type="scientific">Petrolisthes cinctipes</name>
    <name type="common">Flat porcelain crab</name>
    <dbReference type="NCBI Taxonomy" id="88211"/>
    <lineage>
        <taxon>Eukaryota</taxon>
        <taxon>Metazoa</taxon>
        <taxon>Ecdysozoa</taxon>
        <taxon>Arthropoda</taxon>
        <taxon>Crustacea</taxon>
        <taxon>Multicrustacea</taxon>
        <taxon>Malacostraca</taxon>
        <taxon>Eumalacostraca</taxon>
        <taxon>Eucarida</taxon>
        <taxon>Decapoda</taxon>
        <taxon>Pleocyemata</taxon>
        <taxon>Anomura</taxon>
        <taxon>Galatheoidea</taxon>
        <taxon>Porcellanidae</taxon>
        <taxon>Petrolisthes</taxon>
    </lineage>
</organism>
<dbReference type="InterPro" id="IPR029060">
    <property type="entry name" value="PIN-like_dom_sf"/>
</dbReference>
<evidence type="ECO:0000256" key="1">
    <source>
        <dbReference type="SAM" id="MobiDB-lite"/>
    </source>
</evidence>
<proteinExistence type="predicted"/>
<sequence>MTHGRGITDSTLTKWVHALPQCIPLCDALEKFTGVHTATSKQHKDLRSSTQATDMKDYSVFIQWLQAHPPFAGYQPDRLVSISTGVVADTSVNCDNAVQIGQAAASKITGKKFTEITLHRSDKVKTMGDHSSISVRGQHTEMNPTLFFNRITCVLKTSSEMKQFMSYELAPQPPSLFHDGAMRKPAKSALGTLLKSFAPTQPNIPNNCQFVIDGGHLLQSVVWPQPSTYEGVCQCYIAYILKHYGAGTVSVFDGYRTVSTKAAEPLRRAKKSTSSDILFDQNMKTTTTQAAFLANNHDKERLIEMLSGFLNEAGIQMKQAQADADALIVSTALSLTASGKPVVVVGTDTDLLVMLVTLATANIDLYILCCKNPTTLYRVHDIQASIGDTSKYLMVLHAITGCDTLSALYRQGKRKGFSLVHKNKEYDLLNTFVNAESTHQQVQEAGESFLLKLYGASSCASLDEFRYIAYNKAVSKMSLSSTFQLATLPPTSAAVKQHAFRTYLTVQEWMGRPLQPTDWGWKLEDILTPVDTDRPIAPDTLLNMISCGCKADGCGLSCGCRKMGVHCSAVCTKCTRQTCNNAAPIPSLLDTEREEAEECTPASPESDEEDDD</sequence>
<feature type="region of interest" description="Disordered" evidence="1">
    <location>
        <begin position="590"/>
        <end position="612"/>
    </location>
</feature>
<dbReference type="SUPFAM" id="SSF88723">
    <property type="entry name" value="PIN domain-like"/>
    <property type="match status" value="1"/>
</dbReference>
<name>A0AAE1GMM5_PETCI</name>
<dbReference type="AlphaFoldDB" id="A0AAE1GMM5"/>
<dbReference type="PANTHER" id="PTHR46704">
    <property type="entry name" value="CXC DOMAIN-CONTAINING PROTEIN-RELATED"/>
    <property type="match status" value="1"/>
</dbReference>
<reference evidence="2" key="1">
    <citation type="submission" date="2023-10" db="EMBL/GenBank/DDBJ databases">
        <title>Genome assemblies of two species of porcelain crab, Petrolisthes cinctipes and Petrolisthes manimaculis (Anomura: Porcellanidae).</title>
        <authorList>
            <person name="Angst P."/>
        </authorList>
    </citation>
    <scope>NUCLEOTIDE SEQUENCE</scope>
    <source>
        <strain evidence="2">PB745_01</strain>
        <tissue evidence="2">Gill</tissue>
    </source>
</reference>
<protein>
    <recommendedName>
        <fullName evidence="4">Tesmin/TSO1-like CXC domain-containing protein</fullName>
    </recommendedName>
</protein>